<dbReference type="InterPro" id="IPR036397">
    <property type="entry name" value="RNaseH_sf"/>
</dbReference>
<dbReference type="PANTHER" id="PTHR46564">
    <property type="entry name" value="TRANSPOSASE"/>
    <property type="match status" value="1"/>
</dbReference>
<sequence length="162" mass="18856">MIECLEQQLPLVYIDESGFQSESTRSHSYSPKGARAEAEFNWQLKNCSNAIGALIENRLLTVGVFDCSVNTEVFECWIEQDLLPKLKKTSVLIMDNATFHKGTRLQELIRCAGHYIVWLPKYSPDLNPIEKMWSRVKMIRNKFRVKDIDKLFKDYCNDLFSI</sequence>
<proteinExistence type="predicted"/>
<reference evidence="3 4" key="1">
    <citation type="submission" date="2018-10" db="EMBL/GenBank/DDBJ databases">
        <title>Transmission dynamics of multidrug resistant bacteria on intensive care unit surfaces.</title>
        <authorList>
            <person name="D'Souza A.W."/>
            <person name="Potter R.F."/>
            <person name="Wallace M."/>
            <person name="Shupe A."/>
            <person name="Patel S."/>
            <person name="Sun S."/>
            <person name="Gul D."/>
            <person name="Kwon J.H."/>
            <person name="Andleeb S."/>
            <person name="Burnham C.-A.D."/>
            <person name="Dantas G."/>
        </authorList>
    </citation>
    <scope>NUCLEOTIDE SEQUENCE [LARGE SCALE GENOMIC DNA]</scope>
    <source>
        <strain evidence="3 4">AJ_385</strain>
    </source>
</reference>
<dbReference type="EMBL" id="BJUJ01000189">
    <property type="protein sequence ID" value="GEK45702.1"/>
    <property type="molecule type" value="Genomic_DNA"/>
</dbReference>
<evidence type="ECO:0000259" key="1">
    <source>
        <dbReference type="Pfam" id="PF13358"/>
    </source>
</evidence>
<organism evidence="3 4">
    <name type="scientific">Acinetobacter johnsonii</name>
    <dbReference type="NCBI Taxonomy" id="40214"/>
    <lineage>
        <taxon>Bacteria</taxon>
        <taxon>Pseudomonadati</taxon>
        <taxon>Pseudomonadota</taxon>
        <taxon>Gammaproteobacteria</taxon>
        <taxon>Moraxellales</taxon>
        <taxon>Moraxellaceae</taxon>
        <taxon>Acinetobacter</taxon>
    </lineage>
</organism>
<gene>
    <name evidence="2" type="ORF">AJO04nite_29600</name>
    <name evidence="3" type="ORF">EGT73_11400</name>
</gene>
<dbReference type="PANTHER" id="PTHR46564:SF1">
    <property type="entry name" value="TRANSPOSASE"/>
    <property type="match status" value="1"/>
</dbReference>
<protein>
    <submittedName>
        <fullName evidence="3">Transposase</fullName>
    </submittedName>
</protein>
<dbReference type="AlphaFoldDB" id="A0A3R9GB01"/>
<name>A0A3R9GB01_ACIJO</name>
<dbReference type="Proteomes" id="UP000321274">
    <property type="component" value="Unassembled WGS sequence"/>
</dbReference>
<dbReference type="RefSeq" id="WP_004779999.1">
    <property type="nucleotide sequence ID" value="NZ_BJUJ01000189.1"/>
</dbReference>
<feature type="domain" description="Tc1-like transposase DDE" evidence="1">
    <location>
        <begin position="10"/>
        <end position="151"/>
    </location>
</feature>
<dbReference type="InterPro" id="IPR038717">
    <property type="entry name" value="Tc1-like_DDE_dom"/>
</dbReference>
<dbReference type="GO" id="GO:0003676">
    <property type="term" value="F:nucleic acid binding"/>
    <property type="evidence" value="ECO:0007669"/>
    <property type="project" value="InterPro"/>
</dbReference>
<evidence type="ECO:0000313" key="5">
    <source>
        <dbReference type="Proteomes" id="UP000321274"/>
    </source>
</evidence>
<dbReference type="Proteomes" id="UP000277537">
    <property type="component" value="Unassembled WGS sequence"/>
</dbReference>
<dbReference type="EMBL" id="RHXE01000025">
    <property type="protein sequence ID" value="RSE22068.1"/>
    <property type="molecule type" value="Genomic_DNA"/>
</dbReference>
<reference evidence="2 5" key="2">
    <citation type="submission" date="2019-07" db="EMBL/GenBank/DDBJ databases">
        <title>Whole genome shotgun sequence of Acinetobacter johnsonii NBRC 102197.</title>
        <authorList>
            <person name="Hosoyama A."/>
            <person name="Uohara A."/>
            <person name="Ohji S."/>
            <person name="Ichikawa N."/>
        </authorList>
    </citation>
    <scope>NUCLEOTIDE SEQUENCE [LARGE SCALE GENOMIC DNA]</scope>
    <source>
        <strain evidence="2 5">NBRC 102197</strain>
    </source>
</reference>
<comment type="caution">
    <text evidence="3">The sequence shown here is derived from an EMBL/GenBank/DDBJ whole genome shotgun (WGS) entry which is preliminary data.</text>
</comment>
<dbReference type="Pfam" id="PF13358">
    <property type="entry name" value="DDE_3"/>
    <property type="match status" value="1"/>
</dbReference>
<accession>A0A3R9GB01</accession>
<dbReference type="Gene3D" id="3.30.420.10">
    <property type="entry name" value="Ribonuclease H-like superfamily/Ribonuclease H"/>
    <property type="match status" value="1"/>
</dbReference>
<evidence type="ECO:0000313" key="4">
    <source>
        <dbReference type="Proteomes" id="UP000277537"/>
    </source>
</evidence>
<evidence type="ECO:0000313" key="3">
    <source>
        <dbReference type="EMBL" id="RSE22068.1"/>
    </source>
</evidence>
<evidence type="ECO:0000313" key="2">
    <source>
        <dbReference type="EMBL" id="GEK45702.1"/>
    </source>
</evidence>